<evidence type="ECO:0000313" key="2">
    <source>
        <dbReference type="EMBL" id="GIZ38377.1"/>
    </source>
</evidence>
<dbReference type="RefSeq" id="XP_044652864.1">
    <property type="nucleotide sequence ID" value="XM_044796929.1"/>
</dbReference>
<accession>A0A9P3CBM3</accession>
<evidence type="ECO:0000313" key="3">
    <source>
        <dbReference type="Proteomes" id="UP000825890"/>
    </source>
</evidence>
<dbReference type="GeneID" id="68287370"/>
<name>A0A9P3CBM3_9PEZI</name>
<feature type="compositionally biased region" description="Polar residues" evidence="1">
    <location>
        <begin position="394"/>
        <end position="410"/>
    </location>
</feature>
<reference evidence="2 3" key="1">
    <citation type="submission" date="2021-01" db="EMBL/GenBank/DDBJ databases">
        <title>Cercospora kikuchii MAFF 305040 whole genome shotgun sequence.</title>
        <authorList>
            <person name="Kashiwa T."/>
            <person name="Suzuki T."/>
        </authorList>
    </citation>
    <scope>NUCLEOTIDE SEQUENCE [LARGE SCALE GENOMIC DNA]</scope>
    <source>
        <strain evidence="2 3">MAFF 305040</strain>
    </source>
</reference>
<comment type="caution">
    <text evidence="2">The sequence shown here is derived from an EMBL/GenBank/DDBJ whole genome shotgun (WGS) entry which is preliminary data.</text>
</comment>
<proteinExistence type="predicted"/>
<dbReference type="AlphaFoldDB" id="A0A9P3CBM3"/>
<feature type="compositionally biased region" description="Polar residues" evidence="1">
    <location>
        <begin position="300"/>
        <end position="317"/>
    </location>
</feature>
<gene>
    <name evidence="2" type="ORF">CKM354_000179500</name>
</gene>
<dbReference type="EMBL" id="BOLY01000001">
    <property type="protein sequence ID" value="GIZ38377.1"/>
    <property type="molecule type" value="Genomic_DNA"/>
</dbReference>
<protein>
    <submittedName>
        <fullName evidence="2">Uncharacterized protein</fullName>
    </submittedName>
</protein>
<feature type="region of interest" description="Disordered" evidence="1">
    <location>
        <begin position="292"/>
        <end position="641"/>
    </location>
</feature>
<dbReference type="Proteomes" id="UP000825890">
    <property type="component" value="Unassembled WGS sequence"/>
</dbReference>
<organism evidence="2 3">
    <name type="scientific">Cercospora kikuchii</name>
    <dbReference type="NCBI Taxonomy" id="84275"/>
    <lineage>
        <taxon>Eukaryota</taxon>
        <taxon>Fungi</taxon>
        <taxon>Dikarya</taxon>
        <taxon>Ascomycota</taxon>
        <taxon>Pezizomycotina</taxon>
        <taxon>Dothideomycetes</taxon>
        <taxon>Dothideomycetidae</taxon>
        <taxon>Mycosphaerellales</taxon>
        <taxon>Mycosphaerellaceae</taxon>
        <taxon>Cercospora</taxon>
    </lineage>
</organism>
<keyword evidence="3" id="KW-1185">Reference proteome</keyword>
<feature type="compositionally biased region" description="Basic and acidic residues" evidence="1">
    <location>
        <begin position="546"/>
        <end position="570"/>
    </location>
</feature>
<evidence type="ECO:0000256" key="1">
    <source>
        <dbReference type="SAM" id="MobiDB-lite"/>
    </source>
</evidence>
<feature type="region of interest" description="Disordered" evidence="1">
    <location>
        <begin position="1"/>
        <end position="56"/>
    </location>
</feature>
<feature type="compositionally biased region" description="Basic and acidic residues" evidence="1">
    <location>
        <begin position="335"/>
        <end position="346"/>
    </location>
</feature>
<sequence>MASLPFCDSSSDDEDFHSMSAQGDSDAASHRSDEDDESVMAPPVHPCPQLQDAFEESIIEATQSPTGLPDPDTDAEMRRKRLLEAERDEDCPVVRWKQQPGAQYHPFVKLIAQLTFGMHLLKEGQAKSNQEVVKILQGHVNDVDMFLERTAEDFDLAIRDIEERIRYLKLPMQHMDVFEVMLDEKKFRTDLLNGNEKIERIIARTAKVMNAAMHDIHNGIKSTKELSTYLTRIEQRPRTDNPDIAEVFAAMRGNEQGWMSYLRDLRTKGDNLRNSLVILETVIAEIAKHAAAASRRNKTQGRQVSAGTQMSGTSSPLRSRFTRDITPSTSRHSVRHSEVWLDKPLPKEPSSGRAAKQAAMAKPHPVPLSTRFEQPRQTVPAPPRASAHDVIRPRTSSGASAREPTTNATESTRELSNFIRDCGPLRSNPPDAPRRPRSRARTDNTTQAPSIPERHVRRSQSQNAAPATADPTNDRHASRKPVAAAAHDDGITPATTRIRSSMMRDGFSRRISKRLKSLPAPLMNTSRSSTPGPIKEFTPRPVDSAHSSERGKDDSEPDHVTPDRSERESSPELTALPVEKVDPASKKGTHGGHRLFPSPDPVSSTPRVLRRNRSADAKEFFTAFDGTSPQKPRSSRTSRSISLRRFFTHRKGGVEHVMVS</sequence>
<dbReference type="OrthoDB" id="5389734at2759"/>